<accession>A0A8J7GE29</accession>
<feature type="region of interest" description="Disordered" evidence="1">
    <location>
        <begin position="1"/>
        <end position="30"/>
    </location>
</feature>
<organism evidence="2 3">
    <name type="scientific">Longispora fulva</name>
    <dbReference type="NCBI Taxonomy" id="619741"/>
    <lineage>
        <taxon>Bacteria</taxon>
        <taxon>Bacillati</taxon>
        <taxon>Actinomycetota</taxon>
        <taxon>Actinomycetes</taxon>
        <taxon>Micromonosporales</taxon>
        <taxon>Micromonosporaceae</taxon>
        <taxon>Longispora</taxon>
    </lineage>
</organism>
<dbReference type="AlphaFoldDB" id="A0A8J7GE29"/>
<protein>
    <submittedName>
        <fullName evidence="2">Uncharacterized protein</fullName>
    </submittedName>
</protein>
<dbReference type="EMBL" id="JADOUF010000001">
    <property type="protein sequence ID" value="MBG6136165.1"/>
    <property type="molecule type" value="Genomic_DNA"/>
</dbReference>
<evidence type="ECO:0000313" key="3">
    <source>
        <dbReference type="Proteomes" id="UP000622552"/>
    </source>
</evidence>
<evidence type="ECO:0000256" key="1">
    <source>
        <dbReference type="SAM" id="MobiDB-lite"/>
    </source>
</evidence>
<gene>
    <name evidence="2" type="ORF">IW245_002359</name>
</gene>
<proteinExistence type="predicted"/>
<evidence type="ECO:0000313" key="2">
    <source>
        <dbReference type="EMBL" id="MBG6136165.1"/>
    </source>
</evidence>
<reference evidence="2" key="1">
    <citation type="submission" date="2020-11" db="EMBL/GenBank/DDBJ databases">
        <title>Sequencing the genomes of 1000 actinobacteria strains.</title>
        <authorList>
            <person name="Klenk H.-P."/>
        </authorList>
    </citation>
    <scope>NUCLEOTIDE SEQUENCE</scope>
    <source>
        <strain evidence="2">DSM 45356</strain>
    </source>
</reference>
<dbReference type="Proteomes" id="UP000622552">
    <property type="component" value="Unassembled WGS sequence"/>
</dbReference>
<keyword evidence="3" id="KW-1185">Reference proteome</keyword>
<comment type="caution">
    <text evidence="2">The sequence shown here is derived from an EMBL/GenBank/DDBJ whole genome shotgun (WGS) entry which is preliminary data.</text>
</comment>
<dbReference type="RefSeq" id="WP_197003181.1">
    <property type="nucleotide sequence ID" value="NZ_BONS01000038.1"/>
</dbReference>
<sequence length="216" mass="24025">MTPHRLGYTTLGSQRQRPASAGTHRSPTIRAQAEASTGVDLYERDADGRIVDYRPEVHAYGRPAVIGDWYVFAGDWLTRHDDEHGVGRARVGYTGQLTSLFDGWAAFHATGDVVAVLVADHDADRARFRNRYTRDGLTPARVEAEVDLFRCRLTFDGQVLVWDDRAGAADDTCIAEIRPSRDGLYDLTALDWCWEPCHPAICDRVVGDPPPAVDLM</sequence>
<name>A0A8J7GE29_9ACTN</name>